<evidence type="ECO:0000313" key="1">
    <source>
        <dbReference type="EMBL" id="KAA8473455.1"/>
    </source>
</evidence>
<dbReference type="RefSeq" id="WP_000698185.1">
    <property type="nucleotide sequence ID" value="NZ_CP064083.1"/>
</dbReference>
<gene>
    <name evidence="1" type="ORF">FYW06_27170</name>
</gene>
<comment type="caution">
    <text evidence="1">The sequence shown here is derived from an EMBL/GenBank/DDBJ whole genome shotgun (WGS) entry which is preliminary data.</text>
</comment>
<evidence type="ECO:0000313" key="2">
    <source>
        <dbReference type="Proteomes" id="UP000325411"/>
    </source>
</evidence>
<proteinExistence type="predicted"/>
<dbReference type="Proteomes" id="UP000325411">
    <property type="component" value="Unassembled WGS sequence"/>
</dbReference>
<reference evidence="1 2" key="1">
    <citation type="submission" date="2019-09" db="EMBL/GenBank/DDBJ databases">
        <authorList>
            <person name="Geng P."/>
            <person name="Wan X."/>
            <person name="Zhou G."/>
            <person name="Yuan Z."/>
            <person name="Hu X."/>
        </authorList>
    </citation>
    <scope>NUCLEOTIDE SEQUENCE [LARGE SCALE GENOMIC DNA]</scope>
    <source>
        <strain evidence="1 2">EFR-4</strain>
    </source>
</reference>
<protein>
    <submittedName>
        <fullName evidence="1">Uncharacterized protein</fullName>
    </submittedName>
</protein>
<accession>A0A5M9GI72</accession>
<dbReference type="EMBL" id="VXCE01000039">
    <property type="protein sequence ID" value="KAA8473455.1"/>
    <property type="molecule type" value="Genomic_DNA"/>
</dbReference>
<organism evidence="1 2">
    <name type="scientific">Bacillus paranthracis</name>
    <dbReference type="NCBI Taxonomy" id="2026186"/>
    <lineage>
        <taxon>Bacteria</taxon>
        <taxon>Bacillati</taxon>
        <taxon>Bacillota</taxon>
        <taxon>Bacilli</taxon>
        <taxon>Bacillales</taxon>
        <taxon>Bacillaceae</taxon>
        <taxon>Bacillus</taxon>
        <taxon>Bacillus cereus group</taxon>
    </lineage>
</organism>
<dbReference type="AlphaFoldDB" id="A0A5M9GI72"/>
<name>A0A5M9GI72_9BACI</name>
<sequence length="350" mass="42669">MKILLEGKRIFEESTFEKTRYLIFPKERIEKYVYIHGYLIKKGDFRYPKRWINTENIPVKERFVSQKKFHPEEFEGFIFNDWTLGKDIQSILKEYDIDIQDDINEFLKLEEITESVAKQLQSLFNSEDYYNQYPEEFEFYECYEYEFNGNKEKFIIGEDSGFYCTDITYDQTDWFFNQYITEAYEKKEGIQIEHVFQTDSNEWYHYYPGDNGDNYWIMEEIEEENLNEFPIHEYTRMEIEERKIPEKDDDDIDLSVYFAPETEYDFYFSQQMFLQTYSFKDGYVATANINGKRVWYTEMVMKGEEVVFKRDDLEYLGCITFGEADVKNEQITRKDMLMHLFGERPHVEVK</sequence>